<dbReference type="Pfam" id="PF13691">
    <property type="entry name" value="Lactamase_B_4"/>
    <property type="match status" value="1"/>
</dbReference>
<evidence type="ECO:0000256" key="11">
    <source>
        <dbReference type="SAM" id="MobiDB-lite"/>
    </source>
</evidence>
<dbReference type="PANTHER" id="PTHR12553">
    <property type="entry name" value="ZINC PHOSPHODIESTERASE ELAC PROTEIN 2"/>
    <property type="match status" value="1"/>
</dbReference>
<dbReference type="InterPro" id="IPR047151">
    <property type="entry name" value="RNZ2-like"/>
</dbReference>
<comment type="cofactor">
    <cofactor evidence="2">
        <name>Zn(2+)</name>
        <dbReference type="ChEBI" id="CHEBI:29105"/>
    </cofactor>
</comment>
<gene>
    <name evidence="14" type="ORF">CONLIGDRAFT_558790</name>
</gene>
<dbReference type="InterPro" id="IPR027794">
    <property type="entry name" value="tRNase_Z_dom"/>
</dbReference>
<comment type="catalytic activity">
    <reaction evidence="1">
        <text>Endonucleolytic cleavage of RNA, removing extra 3' nucleotides from tRNA precursor, generating 3' termini of tRNAs. A 3'-hydroxy group is left at the tRNA terminus and a 5'-phosphoryl group is left at the trailer molecule.</text>
        <dbReference type="EC" id="3.1.26.11"/>
    </reaction>
</comment>
<evidence type="ECO:0000256" key="4">
    <source>
        <dbReference type="ARBA" id="ARBA00012477"/>
    </source>
</evidence>
<feature type="domain" description="tRNase Z endonuclease" evidence="13">
    <location>
        <begin position="8"/>
        <end position="69"/>
    </location>
</feature>
<dbReference type="CDD" id="cd07718">
    <property type="entry name" value="RNaseZ_ELAC1_ELAC2-C-term-like_MBL-fold"/>
    <property type="match status" value="1"/>
</dbReference>
<organism evidence="14 15">
    <name type="scientific">Coniochaeta ligniaria NRRL 30616</name>
    <dbReference type="NCBI Taxonomy" id="1408157"/>
    <lineage>
        <taxon>Eukaryota</taxon>
        <taxon>Fungi</taxon>
        <taxon>Dikarya</taxon>
        <taxon>Ascomycota</taxon>
        <taxon>Pezizomycotina</taxon>
        <taxon>Sordariomycetes</taxon>
        <taxon>Sordariomycetidae</taxon>
        <taxon>Coniochaetales</taxon>
        <taxon>Coniochaetaceae</taxon>
        <taxon>Coniochaeta</taxon>
    </lineage>
</organism>
<keyword evidence="10" id="KW-0862">Zinc</keyword>
<keyword evidence="7" id="KW-0479">Metal-binding</keyword>
<keyword evidence="9" id="KW-0378">Hydrolase</keyword>
<dbReference type="InParanoid" id="A0A1J7J0K8"/>
<dbReference type="GO" id="GO:0005739">
    <property type="term" value="C:mitochondrion"/>
    <property type="evidence" value="ECO:0007669"/>
    <property type="project" value="TreeGrafter"/>
</dbReference>
<evidence type="ECO:0000256" key="10">
    <source>
        <dbReference type="ARBA" id="ARBA00022833"/>
    </source>
</evidence>
<feature type="region of interest" description="Disordered" evidence="11">
    <location>
        <begin position="174"/>
        <end position="224"/>
    </location>
</feature>
<evidence type="ECO:0000256" key="1">
    <source>
        <dbReference type="ARBA" id="ARBA00000402"/>
    </source>
</evidence>
<keyword evidence="15" id="KW-1185">Reference proteome</keyword>
<dbReference type="EMBL" id="KV875094">
    <property type="protein sequence ID" value="OIW33021.1"/>
    <property type="molecule type" value="Genomic_DNA"/>
</dbReference>
<evidence type="ECO:0000256" key="9">
    <source>
        <dbReference type="ARBA" id="ARBA00022801"/>
    </source>
</evidence>
<dbReference type="Gene3D" id="3.60.15.10">
    <property type="entry name" value="Ribonuclease Z/Hydroxyacylglutathione hydrolase-like"/>
    <property type="match status" value="2"/>
</dbReference>
<dbReference type="OrthoDB" id="527344at2759"/>
<feature type="non-terminal residue" evidence="14">
    <location>
        <position position="1"/>
    </location>
</feature>
<evidence type="ECO:0000259" key="13">
    <source>
        <dbReference type="Pfam" id="PF13691"/>
    </source>
</evidence>
<reference evidence="14 15" key="1">
    <citation type="submission" date="2016-10" db="EMBL/GenBank/DDBJ databases">
        <title>Draft genome sequence of Coniochaeta ligniaria NRRL30616, a lignocellulolytic fungus for bioabatement of inhibitors in plant biomass hydrolysates.</title>
        <authorList>
            <consortium name="DOE Joint Genome Institute"/>
            <person name="Jimenez D.J."/>
            <person name="Hector R.E."/>
            <person name="Riley R."/>
            <person name="Sun H."/>
            <person name="Grigoriev I.V."/>
            <person name="Van Elsas J.D."/>
            <person name="Nichols N.N."/>
        </authorList>
    </citation>
    <scope>NUCLEOTIDE SEQUENCE [LARGE SCALE GENOMIC DNA]</scope>
    <source>
        <strain evidence="14 15">NRRL 30616</strain>
    </source>
</reference>
<feature type="region of interest" description="Disordered" evidence="11">
    <location>
        <begin position="685"/>
        <end position="704"/>
    </location>
</feature>
<keyword evidence="6" id="KW-0540">Nuclease</keyword>
<comment type="similarity">
    <text evidence="3">Belongs to the RNase Z family.</text>
</comment>
<keyword evidence="8" id="KW-0255">Endonuclease</keyword>
<evidence type="ECO:0000256" key="2">
    <source>
        <dbReference type="ARBA" id="ARBA00001947"/>
    </source>
</evidence>
<dbReference type="AlphaFoldDB" id="A0A1J7J0K8"/>
<proteinExistence type="inferred from homology"/>
<dbReference type="InterPro" id="IPR036866">
    <property type="entry name" value="RibonucZ/Hydroxyglut_hydro"/>
</dbReference>
<evidence type="ECO:0000256" key="5">
    <source>
        <dbReference type="ARBA" id="ARBA00022694"/>
    </source>
</evidence>
<dbReference type="GO" id="GO:0046872">
    <property type="term" value="F:metal ion binding"/>
    <property type="evidence" value="ECO:0007669"/>
    <property type="project" value="UniProtKB-KW"/>
</dbReference>
<evidence type="ECO:0000256" key="7">
    <source>
        <dbReference type="ARBA" id="ARBA00022723"/>
    </source>
</evidence>
<name>A0A1J7J0K8_9PEZI</name>
<evidence type="ECO:0000256" key="8">
    <source>
        <dbReference type="ARBA" id="ARBA00022759"/>
    </source>
</evidence>
<feature type="non-terminal residue" evidence="14">
    <location>
        <position position="872"/>
    </location>
</feature>
<dbReference type="PANTHER" id="PTHR12553:SF49">
    <property type="entry name" value="ZINC PHOSPHODIESTERASE ELAC PROTEIN 2"/>
    <property type="match status" value="1"/>
</dbReference>
<accession>A0A1J7J0K8</accession>
<dbReference type="Proteomes" id="UP000182658">
    <property type="component" value="Unassembled WGS sequence"/>
</dbReference>
<evidence type="ECO:0000313" key="14">
    <source>
        <dbReference type="EMBL" id="OIW33021.1"/>
    </source>
</evidence>
<dbReference type="EC" id="3.1.26.11" evidence="4"/>
<dbReference type="GO" id="GO:0042781">
    <property type="term" value="F:3'-tRNA processing endoribonuclease activity"/>
    <property type="evidence" value="ECO:0007669"/>
    <property type="project" value="UniProtKB-EC"/>
</dbReference>
<feature type="compositionally biased region" description="Low complexity" evidence="11">
    <location>
        <begin position="211"/>
        <end position="220"/>
    </location>
</feature>
<dbReference type="SUPFAM" id="SSF56281">
    <property type="entry name" value="Metallo-hydrolase/oxidoreductase"/>
    <property type="match status" value="2"/>
</dbReference>
<evidence type="ECO:0000259" key="12">
    <source>
        <dbReference type="Pfam" id="PF12706"/>
    </source>
</evidence>
<evidence type="ECO:0000313" key="15">
    <source>
        <dbReference type="Proteomes" id="UP000182658"/>
    </source>
</evidence>
<dbReference type="FunCoup" id="A0A1J7J0K8">
    <property type="interactions" value="1161"/>
</dbReference>
<dbReference type="STRING" id="1408157.A0A1J7J0K8"/>
<dbReference type="InterPro" id="IPR001279">
    <property type="entry name" value="Metallo-B-lactamas"/>
</dbReference>
<dbReference type="Pfam" id="PF12706">
    <property type="entry name" value="Lactamase_B_2"/>
    <property type="match status" value="1"/>
</dbReference>
<dbReference type="GO" id="GO:1990180">
    <property type="term" value="P:mitochondrial tRNA 3'-end processing"/>
    <property type="evidence" value="ECO:0007669"/>
    <property type="project" value="TreeGrafter"/>
</dbReference>
<evidence type="ECO:0000256" key="6">
    <source>
        <dbReference type="ARBA" id="ARBA00022722"/>
    </source>
</evidence>
<keyword evidence="5" id="KW-0819">tRNA processing</keyword>
<protein>
    <recommendedName>
        <fullName evidence="4">ribonuclease Z</fullName>
        <ecNumber evidence="4">3.1.26.11</ecNumber>
    </recommendedName>
</protein>
<feature type="domain" description="Metallo-beta-lactamase" evidence="12">
    <location>
        <begin position="588"/>
        <end position="812"/>
    </location>
</feature>
<evidence type="ECO:0000256" key="3">
    <source>
        <dbReference type="ARBA" id="ARBA00007823"/>
    </source>
</evidence>
<sequence length="872" mass="95131">SMLAYVDIVSTPTVDTPGACLRLHFDNRHYVFGNVSEGTQRIMASKRMSMAKVEDIFLSGPVDWHANGGLLGFLLTIADVHETIAAALKEANMEKLAKGKKVDTIKDLDHVNIHAGKNLAHMLATARRFVFRKSFPLVPQEVRTDPRVEKAGSDEPDWKDNNIRVWYVPVQSDTASDTSARASKSKKRKAEHMSDSDGVSAPAQPQTGAESSPTSTPTPSQDDVDQQMRLGVVKQMFNGRGPRKAQTVDALQEVKLGQTKRGTTMFTKDSNGDIQPYNGPQDPDATVLIRKDWKAGDVPHLPPTEPAHMSMCYVVKVHPGKGKFNLAKAVELGVQKQNYKLLVDGQTVTGKDGNTVTPEMVVSPASEPSGFALLEVPDASYIDALVARPEWSNEKITGGIAAMYWIIREPEVLNDERLQSFMREKSAIKHIVLTRTEGGSPCLIQGSAVETTRLNMVDSDLFPSVAQTDGDGSSAAQDDSTLPYELGLTGAQLRLKPQVRAVKDNVVGPIKQEDVMEKLLADPEILRLASEAKAKTSDPAFLAQIAEATADLPNRDTEVIPLGTGSALPSRSRNVSCTLIRVPGIGSYLLDCGENSLGQLRRMYGYAGADAVLRDLKAIWISHSHADHHLGTVSVLKRFSEVVPLSASPDTQQRLALIAAPLYHHFLAEYSQLEPIGLDTHVTQLSNDTPTEPPSPTNSFSRGLHRPLDDASVLSPFGLSRVAICKVDHCDDARAVALTLTSGLKIAYSGDCRPSRDFASDRIGRDAHLLVHEATLDDELRQDAVAKKHCTISEALGVAREMRAKNVLLTHFSQRYPKLPEVSNAGGGKEGDAPVVFAFDFMRVRLGEFGRAKEFLGALRRLYADEVKEDKE</sequence>